<dbReference type="Proteomes" id="UP000019024">
    <property type="component" value="Chromosome"/>
</dbReference>
<feature type="domain" description="DUF7344" evidence="1">
    <location>
        <begin position="13"/>
        <end position="91"/>
    </location>
</feature>
<organism evidence="2 3">
    <name type="scientific">Halostagnicola larsenii XH-48</name>
    <dbReference type="NCBI Taxonomy" id="797299"/>
    <lineage>
        <taxon>Archaea</taxon>
        <taxon>Methanobacteriati</taxon>
        <taxon>Methanobacteriota</taxon>
        <taxon>Stenosarchaea group</taxon>
        <taxon>Halobacteria</taxon>
        <taxon>Halobacteriales</taxon>
        <taxon>Natrialbaceae</taxon>
        <taxon>Halostagnicola</taxon>
    </lineage>
</organism>
<protein>
    <recommendedName>
        <fullName evidence="1">DUF7344 domain-containing protein</fullName>
    </recommendedName>
</protein>
<dbReference type="Pfam" id="PF24035">
    <property type="entry name" value="DUF7344"/>
    <property type="match status" value="1"/>
</dbReference>
<reference evidence="2 3" key="1">
    <citation type="submission" date="2014-01" db="EMBL/GenBank/DDBJ databases">
        <authorList>
            <consortium name="DOE Joint Genome Institute"/>
            <person name="Anderson I."/>
            <person name="Huntemann M."/>
            <person name="Han J."/>
            <person name="Chen A."/>
            <person name="Kyrpides N."/>
            <person name="Mavromatis K."/>
            <person name="Markowitz V."/>
            <person name="Palaniappan K."/>
            <person name="Ivanova N."/>
            <person name="Schaumberg A."/>
            <person name="Pati A."/>
            <person name="Liolios K."/>
            <person name="Nordberg H.P."/>
            <person name="Cantor M.N."/>
            <person name="Hua S.X."/>
            <person name="Woyke T."/>
        </authorList>
    </citation>
    <scope>NUCLEOTIDE SEQUENCE [LARGE SCALE GENOMIC DNA]</scope>
    <source>
        <strain evidence="2 3">XH-48</strain>
    </source>
</reference>
<evidence type="ECO:0000313" key="2">
    <source>
        <dbReference type="EMBL" id="AHF99877.1"/>
    </source>
</evidence>
<gene>
    <name evidence="2" type="ORF">HALLA_14845</name>
</gene>
<keyword evidence="3" id="KW-1185">Reference proteome</keyword>
<accession>W0JSD3</accession>
<name>W0JSD3_9EURY</name>
<evidence type="ECO:0000259" key="1">
    <source>
        <dbReference type="Pfam" id="PF24035"/>
    </source>
</evidence>
<sequence>MSDATGELDTVLELCRVEHRRIVLAILLKDRRALTLNDLTKEIVRHNHRMSITDVPSETVSRIHLSVVHQHVPKLADAKVITYDRERQLVEPTDRLDGLESSLSTIIGLDSDLDILDTG</sequence>
<dbReference type="eggNOG" id="arCOG03828">
    <property type="taxonomic scope" value="Archaea"/>
</dbReference>
<dbReference type="HOGENOM" id="CLU_131305_4_1_2"/>
<evidence type="ECO:0000313" key="3">
    <source>
        <dbReference type="Proteomes" id="UP000019024"/>
    </source>
</evidence>
<dbReference type="EMBL" id="CP007055">
    <property type="protein sequence ID" value="AHF99877.1"/>
    <property type="molecule type" value="Genomic_DNA"/>
</dbReference>
<dbReference type="OrthoDB" id="247722at2157"/>
<dbReference type="GeneID" id="25145702"/>
<proteinExistence type="predicted"/>
<dbReference type="KEGG" id="hlr:HALLA_14845"/>
<dbReference type="RefSeq" id="WP_049953120.1">
    <property type="nucleotide sequence ID" value="NZ_CP007055.1"/>
</dbReference>
<dbReference type="InterPro" id="IPR055768">
    <property type="entry name" value="DUF7344"/>
</dbReference>
<dbReference type="AlphaFoldDB" id="W0JSD3"/>